<organism evidence="3 4">
    <name type="scientific">Colletotrichum chrysophilum</name>
    <dbReference type="NCBI Taxonomy" id="1836956"/>
    <lineage>
        <taxon>Eukaryota</taxon>
        <taxon>Fungi</taxon>
        <taxon>Dikarya</taxon>
        <taxon>Ascomycota</taxon>
        <taxon>Pezizomycotina</taxon>
        <taxon>Sordariomycetes</taxon>
        <taxon>Hypocreomycetidae</taxon>
        <taxon>Glomerellales</taxon>
        <taxon>Glomerellaceae</taxon>
        <taxon>Colletotrichum</taxon>
        <taxon>Colletotrichum gloeosporioides species complex</taxon>
    </lineage>
</organism>
<reference evidence="3" key="1">
    <citation type="submission" date="2023-01" db="EMBL/GenBank/DDBJ databases">
        <title>Colletotrichum chrysophilum M932 genome sequence.</title>
        <authorList>
            <person name="Baroncelli R."/>
        </authorList>
    </citation>
    <scope>NUCLEOTIDE SEQUENCE</scope>
    <source>
        <strain evidence="3">M932</strain>
    </source>
</reference>
<feature type="domain" description="Gal80p-like C-terminal" evidence="2">
    <location>
        <begin position="153"/>
        <end position="303"/>
    </location>
</feature>
<dbReference type="Pfam" id="PF01408">
    <property type="entry name" value="GFO_IDH_MocA"/>
    <property type="match status" value="1"/>
</dbReference>
<sequence length="424" mass="46905">MYTKTSPSFDTMAPIRIALIGLSASAKTSWAAEAHLPYLLSPRGRQHYAVVALLNSGVNAAKAARSHFCLPDNVKTYGDPELLAQDPDVDLVVCCTRVDTHSSLIAPSVRAGKAVYIEWPLAENLHSAEELASLAAEGGGGEIVGLQGRVAKVVLKIKQVVESGRIGRVLGSDVEAYGNLLGRDELPAGLAYFAERRVGGNPVTIAFAHMVDYVHHVLGEFEEGWESRMQIQRAHLKLIGDEEEGMVRSDVPDFIAVHGALKGRNTVEGATLAVRFRNGTPFKGRPGLVWRIVGEKGEVEVESPAGPYLHSDSYDEPIGIRVHDHQRDVVEVVEWEWEDWQEELPVRARNVGEMYERFAAWFENGKLAGKENWPGIEDGLVRMKELDTLFRRFDDQSVWLRWALDPCKVSTTDLIDSSRCAQCI</sequence>
<dbReference type="PANTHER" id="PTHR43708">
    <property type="entry name" value="CONSERVED EXPRESSED OXIDOREDUCTASE (EUROFUNG)"/>
    <property type="match status" value="1"/>
</dbReference>
<comment type="caution">
    <text evidence="3">The sequence shown here is derived from an EMBL/GenBank/DDBJ whole genome shotgun (WGS) entry which is preliminary data.</text>
</comment>
<dbReference type="Pfam" id="PF22685">
    <property type="entry name" value="Gal80p_C-like"/>
    <property type="match status" value="1"/>
</dbReference>
<evidence type="ECO:0000259" key="1">
    <source>
        <dbReference type="Pfam" id="PF01408"/>
    </source>
</evidence>
<dbReference type="InterPro" id="IPR055080">
    <property type="entry name" value="Gal80p-like_C"/>
</dbReference>
<evidence type="ECO:0000313" key="4">
    <source>
        <dbReference type="Proteomes" id="UP001243330"/>
    </source>
</evidence>
<evidence type="ECO:0000313" key="3">
    <source>
        <dbReference type="EMBL" id="KAK1845222.1"/>
    </source>
</evidence>
<dbReference type="AlphaFoldDB" id="A0AAD9EEY8"/>
<evidence type="ECO:0000259" key="2">
    <source>
        <dbReference type="Pfam" id="PF22685"/>
    </source>
</evidence>
<keyword evidence="4" id="KW-1185">Reference proteome</keyword>
<proteinExistence type="predicted"/>
<dbReference type="InterPro" id="IPR000683">
    <property type="entry name" value="Gfo/Idh/MocA-like_OxRdtase_N"/>
</dbReference>
<dbReference type="PANTHER" id="PTHR43708:SF1">
    <property type="entry name" value="GALACTOSE_LACTOSE METABOLISM REGULATORY PROTEIN GAL80"/>
    <property type="match status" value="1"/>
</dbReference>
<dbReference type="InterPro" id="IPR051317">
    <property type="entry name" value="Gfo/Idh/MocA_oxidoreduct"/>
</dbReference>
<name>A0AAD9EEY8_9PEZI</name>
<dbReference type="InterPro" id="IPR036291">
    <property type="entry name" value="NAD(P)-bd_dom_sf"/>
</dbReference>
<dbReference type="Gene3D" id="3.40.50.720">
    <property type="entry name" value="NAD(P)-binding Rossmann-like Domain"/>
    <property type="match status" value="1"/>
</dbReference>
<dbReference type="GO" id="GO:0000166">
    <property type="term" value="F:nucleotide binding"/>
    <property type="evidence" value="ECO:0007669"/>
    <property type="project" value="InterPro"/>
</dbReference>
<accession>A0AAD9EEY8</accession>
<dbReference type="SUPFAM" id="SSF51735">
    <property type="entry name" value="NAD(P)-binding Rossmann-fold domains"/>
    <property type="match status" value="1"/>
</dbReference>
<protein>
    <submittedName>
        <fullName evidence="3">Oxidoreductase family protein</fullName>
    </submittedName>
</protein>
<dbReference type="Gene3D" id="3.30.360.10">
    <property type="entry name" value="Dihydrodipicolinate Reductase, domain 2"/>
    <property type="match status" value="1"/>
</dbReference>
<feature type="domain" description="Gfo/Idh/MocA-like oxidoreductase N-terminal" evidence="1">
    <location>
        <begin position="15"/>
        <end position="139"/>
    </location>
</feature>
<dbReference type="SUPFAM" id="SSF55347">
    <property type="entry name" value="Glyceraldehyde-3-phosphate dehydrogenase-like, C-terminal domain"/>
    <property type="match status" value="1"/>
</dbReference>
<dbReference type="Proteomes" id="UP001243330">
    <property type="component" value="Unassembled WGS sequence"/>
</dbReference>
<dbReference type="EMBL" id="JAQOWY010000280">
    <property type="protein sequence ID" value="KAK1845222.1"/>
    <property type="molecule type" value="Genomic_DNA"/>
</dbReference>
<gene>
    <name evidence="3" type="ORF">CCHR01_12126</name>
</gene>